<dbReference type="SUPFAM" id="SSF55298">
    <property type="entry name" value="YjgF-like"/>
    <property type="match status" value="1"/>
</dbReference>
<gene>
    <name evidence="3" type="ORF">DYH56_04365</name>
</gene>
<dbReference type="Pfam" id="PF05684">
    <property type="entry name" value="DUF819"/>
    <property type="match status" value="1"/>
</dbReference>
<dbReference type="EMBL" id="QUAJ01000005">
    <property type="protein sequence ID" value="REI42261.1"/>
    <property type="molecule type" value="Genomic_DNA"/>
</dbReference>
<dbReference type="PANTHER" id="PTHR11803">
    <property type="entry name" value="2-IMINOBUTANOATE/2-IMINOPROPANOATE DEAMINASE RIDA"/>
    <property type="match status" value="1"/>
</dbReference>
<dbReference type="CDD" id="cd00448">
    <property type="entry name" value="YjgF_YER057c_UK114_family"/>
    <property type="match status" value="1"/>
</dbReference>
<evidence type="ECO:0000313" key="3">
    <source>
        <dbReference type="EMBL" id="REI42261.1"/>
    </source>
</evidence>
<protein>
    <submittedName>
        <fullName evidence="3">DUF819 family protein</fullName>
    </submittedName>
</protein>
<dbReference type="InterPro" id="IPR019897">
    <property type="entry name" value="RidA_CS"/>
</dbReference>
<proteinExistence type="inferred from homology"/>
<feature type="transmembrane region" description="Helical" evidence="2">
    <location>
        <begin position="116"/>
        <end position="137"/>
    </location>
</feature>
<name>A0ABX9KJM8_9FUSO</name>
<dbReference type="InterPro" id="IPR008537">
    <property type="entry name" value="DUF819"/>
</dbReference>
<keyword evidence="4" id="KW-1185">Reference proteome</keyword>
<feature type="transmembrane region" description="Helical" evidence="2">
    <location>
        <begin position="30"/>
        <end position="51"/>
    </location>
</feature>
<evidence type="ECO:0000256" key="1">
    <source>
        <dbReference type="ARBA" id="ARBA00010552"/>
    </source>
</evidence>
<organism evidence="3 4">
    <name type="scientific">Psychrilyobacter piezotolerans</name>
    <dbReference type="NCBI Taxonomy" id="2293438"/>
    <lineage>
        <taxon>Bacteria</taxon>
        <taxon>Fusobacteriati</taxon>
        <taxon>Fusobacteriota</taxon>
        <taxon>Fusobacteriia</taxon>
        <taxon>Fusobacteriales</taxon>
        <taxon>Fusobacteriaceae</taxon>
        <taxon>Psychrilyobacter</taxon>
    </lineage>
</organism>
<keyword evidence="2" id="KW-1133">Transmembrane helix</keyword>
<evidence type="ECO:0000313" key="4">
    <source>
        <dbReference type="Proteomes" id="UP000263486"/>
    </source>
</evidence>
<feature type="transmembrane region" description="Helical" evidence="2">
    <location>
        <begin position="63"/>
        <end position="81"/>
    </location>
</feature>
<sequence>MFLALFGLLALALGSGALFSWVSTLLPQTQFLTATAWLILLSTVAGIIGGMTSLSRVTGSKQLSNIMLYTMIALIASSANFGELTEAPVYIIAGLVILGVHAILMVVLAKIFKPDLFTCCIASCANIGGVASSPVIAGAYNEALVPVGVLMGICSLADVVKAGVFIKDMNEFGKINEIYAQYFTDTKPARACVEVARLPKDVKVEIEVIAVK</sequence>
<dbReference type="PROSITE" id="PS01094">
    <property type="entry name" value="UPF0076"/>
    <property type="match status" value="1"/>
</dbReference>
<keyword evidence="2" id="KW-0472">Membrane</keyword>
<dbReference type="InterPro" id="IPR035959">
    <property type="entry name" value="RutC-like_sf"/>
</dbReference>
<evidence type="ECO:0000256" key="2">
    <source>
        <dbReference type="SAM" id="Phobius"/>
    </source>
</evidence>
<dbReference type="PANTHER" id="PTHR11803:SF39">
    <property type="entry name" value="2-IMINOBUTANOATE_2-IMINOPROPANOATE DEAMINASE"/>
    <property type="match status" value="1"/>
</dbReference>
<keyword evidence="2" id="KW-0812">Transmembrane</keyword>
<accession>A0ABX9KJM8</accession>
<dbReference type="Gene3D" id="3.30.1330.40">
    <property type="entry name" value="RutC-like"/>
    <property type="match status" value="1"/>
</dbReference>
<comment type="similarity">
    <text evidence="1">Belongs to the RutC family.</text>
</comment>
<feature type="transmembrane region" description="Helical" evidence="2">
    <location>
        <begin position="87"/>
        <end position="109"/>
    </location>
</feature>
<dbReference type="InterPro" id="IPR006175">
    <property type="entry name" value="YjgF/YER057c/UK114"/>
</dbReference>
<dbReference type="RefSeq" id="WP_114641639.1">
    <property type="nucleotide sequence ID" value="NZ_JAACIO010000005.1"/>
</dbReference>
<reference evidence="3 4" key="1">
    <citation type="submission" date="2018-08" db="EMBL/GenBank/DDBJ databases">
        <title>Draft genome sequence of Psychrilyobacter sp. strain SD5 isolated from Black Sea water.</title>
        <authorList>
            <person name="Yadav S."/>
            <person name="Villanueva L."/>
            <person name="Damste J.S.S."/>
        </authorList>
    </citation>
    <scope>NUCLEOTIDE SEQUENCE [LARGE SCALE GENOMIC DNA]</scope>
    <source>
        <strain evidence="3 4">SD5</strain>
    </source>
</reference>
<feature type="transmembrane region" description="Helical" evidence="2">
    <location>
        <begin position="143"/>
        <end position="166"/>
    </location>
</feature>
<dbReference type="Proteomes" id="UP000263486">
    <property type="component" value="Unassembled WGS sequence"/>
</dbReference>
<comment type="caution">
    <text evidence="3">The sequence shown here is derived from an EMBL/GenBank/DDBJ whole genome shotgun (WGS) entry which is preliminary data.</text>
</comment>